<dbReference type="Proteomes" id="UP000004597">
    <property type="component" value="Unassembled WGS sequence"/>
</dbReference>
<organism evidence="1 2">
    <name type="scientific">Prevotella histicola F0411</name>
    <dbReference type="NCBI Taxonomy" id="857291"/>
    <lineage>
        <taxon>Bacteria</taxon>
        <taxon>Pseudomonadati</taxon>
        <taxon>Bacteroidota</taxon>
        <taxon>Bacteroidia</taxon>
        <taxon>Bacteroidales</taxon>
        <taxon>Prevotellaceae</taxon>
        <taxon>Prevotella</taxon>
    </lineage>
</organism>
<comment type="caution">
    <text evidence="1">The sequence shown here is derived from an EMBL/GenBank/DDBJ whole genome shotgun (WGS) entry which is preliminary data.</text>
</comment>
<evidence type="ECO:0000313" key="2">
    <source>
        <dbReference type="Proteomes" id="UP000004597"/>
    </source>
</evidence>
<evidence type="ECO:0000313" key="1">
    <source>
        <dbReference type="EMBL" id="EHG15053.1"/>
    </source>
</evidence>
<dbReference type="EMBL" id="AFXP01000025">
    <property type="protein sequence ID" value="EHG15053.1"/>
    <property type="molecule type" value="Genomic_DNA"/>
</dbReference>
<keyword evidence="2" id="KW-1185">Reference proteome</keyword>
<accession>G6AJF4</accession>
<dbReference type="HOGENOM" id="CLU_3383231_0_0_10"/>
<gene>
    <name evidence="1" type="ORF">HMPREF9138_02231</name>
</gene>
<name>G6AJF4_9BACT</name>
<protein>
    <submittedName>
        <fullName evidence="1">Uncharacterized protein</fullName>
    </submittedName>
</protein>
<proteinExistence type="predicted"/>
<reference evidence="1 2" key="1">
    <citation type="submission" date="2011-10" db="EMBL/GenBank/DDBJ databases">
        <title>The Genome Sequence of Prevotella histicola F0411.</title>
        <authorList>
            <consortium name="The Broad Institute Genome Sequencing Platform"/>
            <person name="Earl A."/>
            <person name="Ward D."/>
            <person name="Feldgarden M."/>
            <person name="Gevers D."/>
            <person name="Izard J."/>
            <person name="Ganesan A."/>
            <person name="Blanton J.M."/>
            <person name="Baranova O.V."/>
            <person name="Tanner A.C."/>
            <person name="Mathney J.M.J."/>
            <person name="Dewhirst F.E."/>
            <person name="Young S.K."/>
            <person name="Zeng Q."/>
            <person name="Gargeya S."/>
            <person name="Fitzgerald M."/>
            <person name="Haas B."/>
            <person name="Abouelleil A."/>
            <person name="Alvarado L."/>
            <person name="Arachchi H.M."/>
            <person name="Berlin A."/>
            <person name="Brown A."/>
            <person name="Chapman S.B."/>
            <person name="Chen Z."/>
            <person name="Dunbar C."/>
            <person name="Freedman E."/>
            <person name="Gearin G."/>
            <person name="Gellesch M."/>
            <person name="Goldberg J."/>
            <person name="Griggs A."/>
            <person name="Gujja S."/>
            <person name="Heiman D."/>
            <person name="Howarth C."/>
            <person name="Larson L."/>
            <person name="Lui A."/>
            <person name="MacDonald P.J.P."/>
            <person name="Montmayeur A."/>
            <person name="Murphy C."/>
            <person name="Neiman D."/>
            <person name="Pearson M."/>
            <person name="Priest M."/>
            <person name="Roberts A."/>
            <person name="Saif S."/>
            <person name="Shea T."/>
            <person name="Shenoy N."/>
            <person name="Sisk P."/>
            <person name="Stolte C."/>
            <person name="Sykes S."/>
            <person name="Wortman J."/>
            <person name="Nusbaum C."/>
            <person name="Birren B."/>
        </authorList>
    </citation>
    <scope>NUCLEOTIDE SEQUENCE [LARGE SCALE GENOMIC DNA]</scope>
    <source>
        <strain evidence="1 2">F0411</strain>
    </source>
</reference>
<sequence>MFTLYYKIMPTLYIKGLPSAQVVLTINSNGVEL</sequence>
<dbReference type="AlphaFoldDB" id="G6AJF4"/>